<reference evidence="7" key="2">
    <citation type="submission" date="2023-05" db="EMBL/GenBank/DDBJ databases">
        <authorList>
            <consortium name="Lawrence Berkeley National Laboratory"/>
            <person name="Steindorff A."/>
            <person name="Hensen N."/>
            <person name="Bonometti L."/>
            <person name="Westerberg I."/>
            <person name="Brannstrom I.O."/>
            <person name="Guillou S."/>
            <person name="Cros-Aarteil S."/>
            <person name="Calhoun S."/>
            <person name="Haridas S."/>
            <person name="Kuo A."/>
            <person name="Mondo S."/>
            <person name="Pangilinan J."/>
            <person name="Riley R."/>
            <person name="Labutti K."/>
            <person name="Andreopoulos B."/>
            <person name="Lipzen A."/>
            <person name="Chen C."/>
            <person name="Yanf M."/>
            <person name="Daum C."/>
            <person name="Ng V."/>
            <person name="Clum A."/>
            <person name="Ohm R."/>
            <person name="Martin F."/>
            <person name="Silar P."/>
            <person name="Natvig D."/>
            <person name="Lalanne C."/>
            <person name="Gautier V."/>
            <person name="Ament-Velasquez S.L."/>
            <person name="Kruys A."/>
            <person name="Hutchinson M.I."/>
            <person name="Powell A.J."/>
            <person name="Barry K."/>
            <person name="Miller A.N."/>
            <person name="Grigoriev I.V."/>
            <person name="Debuchy R."/>
            <person name="Gladieux P."/>
            <person name="Thoren M.H."/>
            <person name="Johannesson H."/>
        </authorList>
    </citation>
    <scope>NUCLEOTIDE SEQUENCE</scope>
    <source>
        <strain evidence="7">PSN309</strain>
    </source>
</reference>
<feature type="compositionally biased region" description="Low complexity" evidence="6">
    <location>
        <begin position="1204"/>
        <end position="1225"/>
    </location>
</feature>
<evidence type="ECO:0008006" key="9">
    <source>
        <dbReference type="Google" id="ProtNLM"/>
    </source>
</evidence>
<organism evidence="7 8">
    <name type="scientific">Podospora australis</name>
    <dbReference type="NCBI Taxonomy" id="1536484"/>
    <lineage>
        <taxon>Eukaryota</taxon>
        <taxon>Fungi</taxon>
        <taxon>Dikarya</taxon>
        <taxon>Ascomycota</taxon>
        <taxon>Pezizomycotina</taxon>
        <taxon>Sordariomycetes</taxon>
        <taxon>Sordariomycetidae</taxon>
        <taxon>Sordariales</taxon>
        <taxon>Podosporaceae</taxon>
        <taxon>Podospora</taxon>
    </lineage>
</organism>
<comment type="similarity">
    <text evidence="1">Belongs to the CCM1 family.</text>
</comment>
<name>A0AAN6X5K5_9PEZI</name>
<comment type="subunit">
    <text evidence="4">Binds to mitochondrial small subunit 15S rRNA.</text>
</comment>
<gene>
    <name evidence="7" type="ORF">QBC35DRAFT_480293</name>
</gene>
<protein>
    <recommendedName>
        <fullName evidence="9">Pentatricopeptide repeat-containing protein</fullName>
    </recommendedName>
</protein>
<evidence type="ECO:0000256" key="5">
    <source>
        <dbReference type="PROSITE-ProRule" id="PRU00708"/>
    </source>
</evidence>
<feature type="compositionally biased region" description="Basic and acidic residues" evidence="6">
    <location>
        <begin position="1170"/>
        <end position="1198"/>
    </location>
</feature>
<dbReference type="EMBL" id="MU864350">
    <property type="protein sequence ID" value="KAK4193798.1"/>
    <property type="molecule type" value="Genomic_DNA"/>
</dbReference>
<evidence type="ECO:0000256" key="1">
    <source>
        <dbReference type="ARBA" id="ARBA00006192"/>
    </source>
</evidence>
<feature type="region of interest" description="Disordered" evidence="6">
    <location>
        <begin position="114"/>
        <end position="168"/>
    </location>
</feature>
<evidence type="ECO:0000256" key="3">
    <source>
        <dbReference type="ARBA" id="ARBA00044493"/>
    </source>
</evidence>
<evidence type="ECO:0000256" key="4">
    <source>
        <dbReference type="ARBA" id="ARBA00044511"/>
    </source>
</evidence>
<dbReference type="InterPro" id="IPR002885">
    <property type="entry name" value="PPR_rpt"/>
</dbReference>
<feature type="region of interest" description="Disordered" evidence="6">
    <location>
        <begin position="379"/>
        <end position="404"/>
    </location>
</feature>
<sequence length="1300" mass="148660">MLERTATSLEPCSLQRVLPTTRACLQSRRKLHTTFWQHGANNFELLDACQALMRLPRSEPTRPTQPPATTRERPEPMTASVFLLDFLYPSGASSLLRKLYPTFSGRMESTSRVRKPLSRLYMSSGPDRSGDPFSALDPPQGQQQDRSQMEAEEGFTEHVEESPGGAGEEVRFEDELIDEAAFNGEGVEEAKPALRPRPAEEELADLLRAADYLGKYERIWELYTRLDSSLKEAFRRNVLLVLATSARPLEAWRVNDLFGLYDPEVWDEEVVSAQITAELVSQNISSAVSIFETALKQHGFAKPLDRLIAYGFRTSDWNIINYVWTVFDQFCRRRKPALSWISFDPVPEPASGHDIVATESAAGSDVLDEVDDNPNLVQPMTKKDPESPVDHIPPDEKPVNSRKDNGVPAVDYAELSSIPNLPAILQALFFNPSGEANDQSKPLSPLFRHVARSSLNLFRPADAVIILQLSKDALSYEAYIAHCARENRGMMAHNLYEKYRTLPGVKPMDYVLRTMIDVYYPNNVLGMERLLGDWNIRYPHMDQRAYLKFMNFYGRRGDIQSLMRMVKDYERHFDPQVQQDPKFVRTLMNAHAVRGDPDAARQVMEAAEEALGEPDLMCQNILLKAYTKEGDYDSAINLFSQMYNGDSVDEYTFATMMNMSSWRGDLQFNLELFSMAKEKGIQPKVAMMVTVVEAYCQNDRYTEAERLCVKLTKEKTIEGDYVYLWNTLLKYNAKRRDLTAVNRLLASMSAQGLAYNQDTYSHLLLALLYCRQAHHAMHMLRVARKRGDFEPTADHYALLIAAFLHTKEPHMAMKLTEMMKEMNFPKSAKHMTLAIDALGRWQELPTQMREGKDGQDYLRKALKQFYMVIGNERKGSPDDRRDMNKLYSKMIFVLVQMRDFATIKQIINLHNQRYPKQSTPETLPLKLLHDIMLADFYEKKYDRVKETWNLVLQRTQARGQSVMTQLRQGDTAQKKVMYSQRFRLGDPLKTMQRLYLELGDHQGLIDLIADVRARGFELDSKNWNYHVQALARLKRWRQAFLLCEEKLMPQWLGWYWGRRVTKGVDKLPLEVRRLASNPRRPRPIAHTLLILAKEYMDLEQMTPWSNDALLEFNYLTKNSPKLVGAITTMLRTGSQLESDIFAQHDEGKIISIAQHPKRRPRPPRSLRTQYDSKGKLKQDPLWRNKEGGREQTWKKRDGAAPGRTTSPSPTTTSQQPAAGPVVVVAPKEKKWFPDDMPKPPAPSDDSWGEGGFLKADLPPVKGKGKRKGGRGDSFSDDIANPEDVAAAIRGVMDLDGNNKK</sequence>
<keyword evidence="8" id="KW-1185">Reference proteome</keyword>
<dbReference type="PANTHER" id="PTHR47447">
    <property type="entry name" value="OS03G0856100 PROTEIN"/>
    <property type="match status" value="1"/>
</dbReference>
<keyword evidence="2" id="KW-0677">Repeat</keyword>
<feature type="region of interest" description="Disordered" evidence="6">
    <location>
        <begin position="56"/>
        <end position="76"/>
    </location>
</feature>
<dbReference type="Pfam" id="PF01535">
    <property type="entry name" value="PPR"/>
    <property type="match status" value="1"/>
</dbReference>
<accession>A0AAN6X5K5</accession>
<dbReference type="InterPro" id="IPR011990">
    <property type="entry name" value="TPR-like_helical_dom_sf"/>
</dbReference>
<comment type="function">
    <text evidence="3">Regulates mitochondrial small subunit maturation by controlling 15S rRNA 5'-end processing. Localizes to the 5' precursor of the 15S rRNA in a position that is subsequently occupied by mS47 in the mature yeast mtSSU. Uses structure and sequence-specific RNA recognition, binding to a single-stranded region of the precursor and specifically recognizing bases -6 to -1. The exchange of Ccm1 for mS47 is coupled to the irreversible removal of precursor rRNA that is accompanied by conformational changes of the mitoribosomal proteins uS5m and mS26. These conformational changes signal completion of 5'-end rRNA processing through protection of the mature 5'-end of the 15S rRNA and stabilization of mS47. The removal of the 5' precursor together with the dissociation of Ccm1 may be catalyzed by the 5'-3' exoribonuclease Pet127. Involved in the specific removal of group I introns in mitochondrial encoded transcripts.</text>
</comment>
<dbReference type="PANTHER" id="PTHR47447:SF17">
    <property type="entry name" value="OS12G0638900 PROTEIN"/>
    <property type="match status" value="1"/>
</dbReference>
<feature type="region of interest" description="Disordered" evidence="6">
    <location>
        <begin position="1147"/>
        <end position="1281"/>
    </location>
</feature>
<proteinExistence type="inferred from homology"/>
<reference evidence="7" key="1">
    <citation type="journal article" date="2023" name="Mol. Phylogenet. Evol.">
        <title>Genome-scale phylogeny and comparative genomics of the fungal order Sordariales.</title>
        <authorList>
            <person name="Hensen N."/>
            <person name="Bonometti L."/>
            <person name="Westerberg I."/>
            <person name="Brannstrom I.O."/>
            <person name="Guillou S."/>
            <person name="Cros-Aarteil S."/>
            <person name="Calhoun S."/>
            <person name="Haridas S."/>
            <person name="Kuo A."/>
            <person name="Mondo S."/>
            <person name="Pangilinan J."/>
            <person name="Riley R."/>
            <person name="LaButti K."/>
            <person name="Andreopoulos B."/>
            <person name="Lipzen A."/>
            <person name="Chen C."/>
            <person name="Yan M."/>
            <person name="Daum C."/>
            <person name="Ng V."/>
            <person name="Clum A."/>
            <person name="Steindorff A."/>
            <person name="Ohm R.A."/>
            <person name="Martin F."/>
            <person name="Silar P."/>
            <person name="Natvig D.O."/>
            <person name="Lalanne C."/>
            <person name="Gautier V."/>
            <person name="Ament-Velasquez S.L."/>
            <person name="Kruys A."/>
            <person name="Hutchinson M.I."/>
            <person name="Powell A.J."/>
            <person name="Barry K."/>
            <person name="Miller A.N."/>
            <person name="Grigoriev I.V."/>
            <person name="Debuchy R."/>
            <person name="Gladieux P."/>
            <person name="Hiltunen Thoren M."/>
            <person name="Johannesson H."/>
        </authorList>
    </citation>
    <scope>NUCLEOTIDE SEQUENCE</scope>
    <source>
        <strain evidence="7">PSN309</strain>
    </source>
</reference>
<dbReference type="PROSITE" id="PS51375">
    <property type="entry name" value="PPR"/>
    <property type="match status" value="1"/>
</dbReference>
<dbReference type="Gene3D" id="1.25.40.10">
    <property type="entry name" value="Tetratricopeptide repeat domain"/>
    <property type="match status" value="3"/>
</dbReference>
<evidence type="ECO:0000256" key="2">
    <source>
        <dbReference type="ARBA" id="ARBA00022737"/>
    </source>
</evidence>
<feature type="compositionally biased region" description="Basic residues" evidence="6">
    <location>
        <begin position="1155"/>
        <end position="1164"/>
    </location>
</feature>
<comment type="caution">
    <text evidence="7">The sequence shown here is derived from an EMBL/GenBank/DDBJ whole genome shotgun (WGS) entry which is preliminary data.</text>
</comment>
<feature type="compositionally biased region" description="Basic and acidic residues" evidence="6">
    <location>
        <begin position="381"/>
        <end position="404"/>
    </location>
</feature>
<dbReference type="NCBIfam" id="TIGR00756">
    <property type="entry name" value="PPR"/>
    <property type="match status" value="1"/>
</dbReference>
<feature type="repeat" description="PPR" evidence="5">
    <location>
        <begin position="649"/>
        <end position="683"/>
    </location>
</feature>
<evidence type="ECO:0000313" key="7">
    <source>
        <dbReference type="EMBL" id="KAK4193798.1"/>
    </source>
</evidence>
<feature type="compositionally biased region" description="Basic and acidic residues" evidence="6">
    <location>
        <begin position="1226"/>
        <end position="1237"/>
    </location>
</feature>
<evidence type="ECO:0000313" key="8">
    <source>
        <dbReference type="Proteomes" id="UP001302126"/>
    </source>
</evidence>
<dbReference type="Pfam" id="PF13812">
    <property type="entry name" value="PPR_3"/>
    <property type="match status" value="1"/>
</dbReference>
<dbReference type="Proteomes" id="UP001302126">
    <property type="component" value="Unassembled WGS sequence"/>
</dbReference>
<evidence type="ECO:0000256" key="6">
    <source>
        <dbReference type="SAM" id="MobiDB-lite"/>
    </source>
</evidence>